<protein>
    <recommendedName>
        <fullName evidence="2">PA14 domain-containing protein</fullName>
    </recommendedName>
</protein>
<sequence length="1196" mass="127098">MGRYLEQHQLGGLTDLTIINVNDSGQYIQNMTGVGTELFMQRVRFDMNTGDWLWLANSNKLVIANSDFKQGVDSQAGYHGPLQLSGCTNFVVSNNNITFAVYGLNLPNAHEGVFENNHVYRDGSARYPTSLTNHVLILDFAQNMAVLGNEFSVINGPAQNSNDGEAIIAEGGGSGGTRIDENAGTVSGAGGNTLQDNSKNWGTFRQQPVVAIVSGNGMGQWRTITKGSGSQLTLDRAWDVTPKAGSHYAIFNWGARNWLVKGNTLLGNRRGITFYQNATLDVAVVGNTLTNSGSIDFMPYQGDNGYQMFTPMYNNQIVGNNVAGTDGSNGVFIGTHATQSHQTRTFGTSLVNLEVRANTLTANSPNVPAVVDDKFPEGYHNYLAFQENGGLYVDEKIPALLGSIFQNNTAINCDNALYVNSGAYNTLVCNTKLINTPNLVQDNRIIGLSHTSVGTASCLGSTVSALRTPENPDNTEAGLNYQYFEGNWNSLPNFTGLTAIKTSIATSFDLGVRQREYGYALQYTGYITVPADGQYTFSTNSDDGSRLYIGSTLVVDNDGPHQVREVSGTIGLKAGTHAFTVTYFQGGAGQVLEASYLGPGIPKQPITSAVLRRASMGLRTPENPASTTTGLNYTYVEGYWNNLPDFTSLTPTKTGTSTALNLGERQRDYGYVMQYTGYVTVPADGQYTFSTSSDDGSQLYIGSTLLADNDGLHDYQERSGTIGLKAGTHAITIAYLQGAGGQTLNVSYQGPKTAKQTIPMAALLRETTPTGTQPAPDAGLRAPENPANTTAGLGYQYYEGSWNVLPDFDALGALASGVVATPNLDGRQRDLNYALQYTGYITVPADGQYTFTTGSDDGSQLYIGSTLVADNDGLHSYQERSGSIGLQAGTHAVTITFLQGGGGQNLDVSYQGPNTAKRAVPASAWSRLSTAAATSGLRTPENPANTVAGLDAKYYEGYWNNLPTFSALNPIKASSSTATSFNLGERQRDYGYAVQYTGFVTVPADGQYTFTTGSDDGSQLFIGSTLVADNDGLHSYQERAGTIGLRAGTHAITITYLQGGGGQTLAVSYLDPNQKKQTLSPAALRRSAAGSTAAAKGSRAGLVEAATPDVASTALSVYPNPSTGAFTVEFSVATAQTATLTLIDALGRTVQQQQVQVQAGINHLAYQALGAAQGIYRLTLVGADGQRQGQKVTISH</sequence>
<dbReference type="Proteomes" id="UP000177506">
    <property type="component" value="Unassembled WGS sequence"/>
</dbReference>
<comment type="caution">
    <text evidence="3">The sequence shown here is derived from an EMBL/GenBank/DDBJ whole genome shotgun (WGS) entry which is preliminary data.</text>
</comment>
<feature type="domain" description="PA14" evidence="2">
    <location>
        <begin position="626"/>
        <end position="762"/>
    </location>
</feature>
<evidence type="ECO:0000313" key="3">
    <source>
        <dbReference type="EMBL" id="OGX92051.1"/>
    </source>
</evidence>
<dbReference type="AlphaFoldDB" id="A0A1G1TMD6"/>
<dbReference type="Pfam" id="PF18962">
    <property type="entry name" value="Por_Secre_tail"/>
    <property type="match status" value="1"/>
</dbReference>
<proteinExistence type="predicted"/>
<feature type="domain" description="PA14" evidence="2">
    <location>
        <begin position="945"/>
        <end position="1083"/>
    </location>
</feature>
<dbReference type="SUPFAM" id="SSF56988">
    <property type="entry name" value="Anthrax protective antigen"/>
    <property type="match status" value="4"/>
</dbReference>
<feature type="domain" description="PA14" evidence="2">
    <location>
        <begin position="788"/>
        <end position="924"/>
    </location>
</feature>
<dbReference type="PROSITE" id="PS51820">
    <property type="entry name" value="PA14"/>
    <property type="match status" value="4"/>
</dbReference>
<evidence type="ECO:0000313" key="4">
    <source>
        <dbReference type="Proteomes" id="UP000177506"/>
    </source>
</evidence>
<dbReference type="Pfam" id="PF07691">
    <property type="entry name" value="PA14"/>
    <property type="match status" value="4"/>
</dbReference>
<dbReference type="SMART" id="SM00710">
    <property type="entry name" value="PbH1"/>
    <property type="match status" value="5"/>
</dbReference>
<reference evidence="3 4" key="1">
    <citation type="submission" date="2016-08" db="EMBL/GenBank/DDBJ databases">
        <title>Hymenobacter coccineus sp. nov., Hymenobacter lapidarius sp. nov. and Hymenobacter glacialis sp. nov., isolated from Antarctic soil.</title>
        <authorList>
            <person name="Sedlacek I."/>
            <person name="Kralova S."/>
            <person name="Kyrova K."/>
            <person name="Maslanova I."/>
            <person name="Stankova E."/>
            <person name="Vrbovska V."/>
            <person name="Nemec M."/>
            <person name="Bartak M."/>
            <person name="Svec P."/>
            <person name="Busse H.-J."/>
            <person name="Pantucek R."/>
        </authorList>
    </citation>
    <scope>NUCLEOTIDE SEQUENCE [LARGE SCALE GENOMIC DNA]</scope>
    <source>
        <strain evidence="3 4">CCM 8649</strain>
    </source>
</reference>
<accession>A0A1G1TMD6</accession>
<dbReference type="RefSeq" id="WP_070739666.1">
    <property type="nucleotide sequence ID" value="NZ_MDZA01000016.1"/>
</dbReference>
<dbReference type="NCBIfam" id="TIGR04183">
    <property type="entry name" value="Por_Secre_tail"/>
    <property type="match status" value="1"/>
</dbReference>
<gene>
    <name evidence="3" type="ORF">BEN49_17390</name>
</gene>
<keyword evidence="4" id="KW-1185">Reference proteome</keyword>
<dbReference type="InterPro" id="IPR011658">
    <property type="entry name" value="PA14_dom"/>
</dbReference>
<name>A0A1G1TMD6_9BACT</name>
<evidence type="ECO:0000256" key="1">
    <source>
        <dbReference type="SAM" id="MobiDB-lite"/>
    </source>
</evidence>
<feature type="region of interest" description="Disordered" evidence="1">
    <location>
        <begin position="165"/>
        <end position="200"/>
    </location>
</feature>
<dbReference type="InterPro" id="IPR037524">
    <property type="entry name" value="PA14/GLEYA"/>
</dbReference>
<feature type="domain" description="PA14" evidence="2">
    <location>
        <begin position="474"/>
        <end position="610"/>
    </location>
</feature>
<dbReference type="OrthoDB" id="9803616at2"/>
<dbReference type="InterPro" id="IPR026444">
    <property type="entry name" value="Secre_tail"/>
</dbReference>
<dbReference type="SMART" id="SM00758">
    <property type="entry name" value="PA14"/>
    <property type="match status" value="4"/>
</dbReference>
<organism evidence="3 4">
    <name type="scientific">Hymenobacter coccineus</name>
    <dbReference type="NCBI Taxonomy" id="1908235"/>
    <lineage>
        <taxon>Bacteria</taxon>
        <taxon>Pseudomonadati</taxon>
        <taxon>Bacteroidota</taxon>
        <taxon>Cytophagia</taxon>
        <taxon>Cytophagales</taxon>
        <taxon>Hymenobacteraceae</taxon>
        <taxon>Hymenobacter</taxon>
    </lineage>
</organism>
<dbReference type="Gene3D" id="2.60.120.380">
    <property type="match status" value="4"/>
</dbReference>
<dbReference type="InterPro" id="IPR006626">
    <property type="entry name" value="PbH1"/>
</dbReference>
<dbReference type="EMBL" id="MDZA01000016">
    <property type="protein sequence ID" value="OGX92051.1"/>
    <property type="molecule type" value="Genomic_DNA"/>
</dbReference>
<evidence type="ECO:0000259" key="2">
    <source>
        <dbReference type="PROSITE" id="PS51820"/>
    </source>
</evidence>